<evidence type="ECO:0000259" key="1">
    <source>
        <dbReference type="PROSITE" id="PS51340"/>
    </source>
</evidence>
<accession>A0ABP6SRL9</accession>
<evidence type="ECO:0000313" key="3">
    <source>
        <dbReference type="Proteomes" id="UP001501676"/>
    </source>
</evidence>
<dbReference type="InterPro" id="IPR005302">
    <property type="entry name" value="MoCF_Sase_C"/>
</dbReference>
<protein>
    <submittedName>
        <fullName evidence="2">MOSC domain-containing protein</fullName>
    </submittedName>
</protein>
<sequence>MRPVAASPETMLPLPPDGRHFDVGWHHADVPGSAAAPGPPRSVGRVTAIARYPVKSLAGERLRQAPVTERGVAGDRWWAAYTADGGIASGKTTRRFRRVERLFALRARLPEPTTGDDAVPRILFPDGDELRADAPAASARLSAVAGRDLVLRPQTSIRHHDESAVHLITTAAVRRLAQLRGEPVDPARFRANLELDVEGVGFPEDDWAGCHLVIGDDVELCLGPAMPRCVMVGNAQPHAGLGDDPRLLKTIGRHHGVTFGLQATVVRTGTACVGDTAMLIPPP</sequence>
<dbReference type="PROSITE" id="PS51340">
    <property type="entry name" value="MOSC"/>
    <property type="match status" value="1"/>
</dbReference>
<reference evidence="3" key="1">
    <citation type="journal article" date="2019" name="Int. J. Syst. Evol. Microbiol.">
        <title>The Global Catalogue of Microorganisms (GCM) 10K type strain sequencing project: providing services to taxonomists for standard genome sequencing and annotation.</title>
        <authorList>
            <consortium name="The Broad Institute Genomics Platform"/>
            <consortium name="The Broad Institute Genome Sequencing Center for Infectious Disease"/>
            <person name="Wu L."/>
            <person name="Ma J."/>
        </authorList>
    </citation>
    <scope>NUCLEOTIDE SEQUENCE [LARGE SCALE GENOMIC DNA]</scope>
    <source>
        <strain evidence="3">JCM 9458</strain>
    </source>
</reference>
<dbReference type="Pfam" id="PF03476">
    <property type="entry name" value="MOSC_N"/>
    <property type="match status" value="1"/>
</dbReference>
<proteinExistence type="predicted"/>
<dbReference type="InterPro" id="IPR011037">
    <property type="entry name" value="Pyrv_Knase-like_insert_dom_sf"/>
</dbReference>
<organism evidence="2 3">
    <name type="scientific">Cryptosporangium minutisporangium</name>
    <dbReference type="NCBI Taxonomy" id="113569"/>
    <lineage>
        <taxon>Bacteria</taxon>
        <taxon>Bacillati</taxon>
        <taxon>Actinomycetota</taxon>
        <taxon>Actinomycetes</taxon>
        <taxon>Cryptosporangiales</taxon>
        <taxon>Cryptosporangiaceae</taxon>
        <taxon>Cryptosporangium</taxon>
    </lineage>
</organism>
<keyword evidence="3" id="KW-1185">Reference proteome</keyword>
<evidence type="ECO:0000313" key="2">
    <source>
        <dbReference type="EMBL" id="GAA3383583.1"/>
    </source>
</evidence>
<gene>
    <name evidence="2" type="ORF">GCM10020369_09980</name>
</gene>
<dbReference type="Pfam" id="PF03473">
    <property type="entry name" value="MOSC"/>
    <property type="match status" value="1"/>
</dbReference>
<feature type="domain" description="MOSC" evidence="1">
    <location>
        <begin position="130"/>
        <end position="280"/>
    </location>
</feature>
<dbReference type="Proteomes" id="UP001501676">
    <property type="component" value="Unassembled WGS sequence"/>
</dbReference>
<dbReference type="InterPro" id="IPR005303">
    <property type="entry name" value="MOCOS_middle"/>
</dbReference>
<dbReference type="SUPFAM" id="SSF50800">
    <property type="entry name" value="PK beta-barrel domain-like"/>
    <property type="match status" value="1"/>
</dbReference>
<dbReference type="EMBL" id="BAAAYN010000006">
    <property type="protein sequence ID" value="GAA3383583.1"/>
    <property type="molecule type" value="Genomic_DNA"/>
</dbReference>
<comment type="caution">
    <text evidence="2">The sequence shown here is derived from an EMBL/GenBank/DDBJ whole genome shotgun (WGS) entry which is preliminary data.</text>
</comment>
<name>A0ABP6SRL9_9ACTN</name>